<reference evidence="6" key="1">
    <citation type="submission" date="2016-10" db="EMBL/GenBank/DDBJ databases">
        <authorList>
            <person name="Varghese N."/>
            <person name="Submissions S."/>
        </authorList>
    </citation>
    <scope>NUCLEOTIDE SEQUENCE [LARGE SCALE GENOMIC DNA]</scope>
    <source>
        <strain evidence="6">LMG 26383,CCUG 61248,R- 45681</strain>
    </source>
</reference>
<dbReference type="SUPFAM" id="SSF53383">
    <property type="entry name" value="PLP-dependent transferases"/>
    <property type="match status" value="1"/>
</dbReference>
<dbReference type="STRING" id="1036779.SAMN04515666_1011057"/>
<dbReference type="PANTHER" id="PTHR30244:SF34">
    <property type="entry name" value="DTDP-4-AMINO-4,6-DIDEOXYGALACTOSE TRANSAMINASE"/>
    <property type="match status" value="1"/>
</dbReference>
<evidence type="ECO:0000313" key="6">
    <source>
        <dbReference type="Proteomes" id="UP000199664"/>
    </source>
</evidence>
<dbReference type="RefSeq" id="WP_091830381.1">
    <property type="nucleotide sequence ID" value="NZ_FOAN01000001.1"/>
</dbReference>
<dbReference type="OrthoDB" id="9768668at2"/>
<proteinExistence type="inferred from homology"/>
<dbReference type="InterPro" id="IPR015421">
    <property type="entry name" value="PyrdxlP-dep_Trfase_major"/>
</dbReference>
<dbReference type="CDD" id="cd00616">
    <property type="entry name" value="AHBA_syn"/>
    <property type="match status" value="1"/>
</dbReference>
<evidence type="ECO:0000313" key="5">
    <source>
        <dbReference type="EMBL" id="SEK64063.1"/>
    </source>
</evidence>
<dbReference type="AlphaFoldDB" id="A0A1H7INI6"/>
<dbReference type="GO" id="GO:0019180">
    <property type="term" value="F:dTDP-4-amino-4,6-dideoxygalactose transaminase activity"/>
    <property type="evidence" value="ECO:0007669"/>
    <property type="project" value="TreeGrafter"/>
</dbReference>
<keyword evidence="3 4" id="KW-0663">Pyridoxal phosphate</keyword>
<sequence length="395" mass="43234">MNNKSAFAEPYRARAATSKIPFGRPAIVGNELGYIAEAIANGTIAGGGPFMQRCEKWLEQHLPARRALMTHSCTAALEMAAMLSGVGPGDEVIMPSFTFSATATAFVLRGATPVFVDIRRDTLNINENLIEAAITPRTRAVVPVHYAGLACEMDTILAIAARHKLLVVEDAAQAHLSFYKGRALGTIGDLGCLSFHETKNVISGEGGALIVNNERFLERAEIIREKGTDRSRFFRGQVDKYTWQDIGSSYCPGEIVSAFLFAQLEHVEAICARRRALYDLYREHLQLLAKRGDIVIPEATGTDANGHIFWLLLKDEPTRAALIKHLAAHDINAVFHYIPLHSAPAGRKFGRTDGDLAVTDSVSNSLLRLPLYLELTADDVNRIVDTISGFFGQKS</sequence>
<dbReference type="Pfam" id="PF01041">
    <property type="entry name" value="DegT_DnrJ_EryC1"/>
    <property type="match status" value="1"/>
</dbReference>
<dbReference type="FunFam" id="3.40.640.10:FF:000037">
    <property type="entry name" value="dTDP-4-amino-4,6-dideoxygalactose transaminase"/>
    <property type="match status" value="1"/>
</dbReference>
<dbReference type="InterPro" id="IPR012749">
    <property type="entry name" value="WecE-like"/>
</dbReference>
<feature type="modified residue" description="N6-(pyridoxal phosphate)lysine" evidence="3">
    <location>
        <position position="199"/>
    </location>
</feature>
<protein>
    <submittedName>
        <fullName evidence="5">dTDP-4-amino-4,6-dideoxygalactose transaminase</fullName>
    </submittedName>
</protein>
<dbReference type="NCBIfam" id="TIGR02379">
    <property type="entry name" value="ECA_wecE"/>
    <property type="match status" value="1"/>
</dbReference>
<feature type="active site" description="Proton acceptor" evidence="2">
    <location>
        <position position="199"/>
    </location>
</feature>
<dbReference type="PANTHER" id="PTHR30244">
    <property type="entry name" value="TRANSAMINASE"/>
    <property type="match status" value="1"/>
</dbReference>
<keyword evidence="6" id="KW-1185">Reference proteome</keyword>
<evidence type="ECO:0000256" key="3">
    <source>
        <dbReference type="PIRSR" id="PIRSR000390-2"/>
    </source>
</evidence>
<comment type="similarity">
    <text evidence="1 4">Belongs to the DegT/DnrJ/EryC1 family.</text>
</comment>
<dbReference type="InterPro" id="IPR000653">
    <property type="entry name" value="DegT/StrS_aminotransferase"/>
</dbReference>
<dbReference type="Proteomes" id="UP000199664">
    <property type="component" value="Unassembled WGS sequence"/>
</dbReference>
<evidence type="ECO:0000256" key="2">
    <source>
        <dbReference type="PIRSR" id="PIRSR000390-1"/>
    </source>
</evidence>
<accession>A0A1H7INI6</accession>
<dbReference type="EMBL" id="FOAN01000001">
    <property type="protein sequence ID" value="SEK64063.1"/>
    <property type="molecule type" value="Genomic_DNA"/>
</dbReference>
<dbReference type="NCBIfam" id="NF008687">
    <property type="entry name" value="PRK11706.1"/>
    <property type="match status" value="1"/>
</dbReference>
<dbReference type="Gene3D" id="3.40.640.10">
    <property type="entry name" value="Type I PLP-dependent aspartate aminotransferase-like (Major domain)"/>
    <property type="match status" value="1"/>
</dbReference>
<dbReference type="InterPro" id="IPR015424">
    <property type="entry name" value="PyrdxlP-dep_Trfase"/>
</dbReference>
<dbReference type="GO" id="GO:0030170">
    <property type="term" value="F:pyridoxal phosphate binding"/>
    <property type="evidence" value="ECO:0007669"/>
    <property type="project" value="TreeGrafter"/>
</dbReference>
<dbReference type="PIRSF" id="PIRSF000390">
    <property type="entry name" value="PLP_StrS"/>
    <property type="match status" value="1"/>
</dbReference>
<gene>
    <name evidence="5" type="ORF">SAMN04515666_1011057</name>
</gene>
<name>A0A1H7INI6_9HYPH</name>
<evidence type="ECO:0000256" key="4">
    <source>
        <dbReference type="RuleBase" id="RU004508"/>
    </source>
</evidence>
<organism evidence="5 6">
    <name type="scientific">Bosea lupini</name>
    <dbReference type="NCBI Taxonomy" id="1036779"/>
    <lineage>
        <taxon>Bacteria</taxon>
        <taxon>Pseudomonadati</taxon>
        <taxon>Pseudomonadota</taxon>
        <taxon>Alphaproteobacteria</taxon>
        <taxon>Hyphomicrobiales</taxon>
        <taxon>Boseaceae</taxon>
        <taxon>Bosea</taxon>
    </lineage>
</organism>
<dbReference type="GO" id="GO:0000271">
    <property type="term" value="P:polysaccharide biosynthetic process"/>
    <property type="evidence" value="ECO:0007669"/>
    <property type="project" value="TreeGrafter"/>
</dbReference>
<evidence type="ECO:0000256" key="1">
    <source>
        <dbReference type="ARBA" id="ARBA00037999"/>
    </source>
</evidence>